<name>A0A8I1YB53_BRAEL</name>
<evidence type="ECO:0000313" key="4">
    <source>
        <dbReference type="Proteomes" id="UP000673383"/>
    </source>
</evidence>
<dbReference type="RefSeq" id="WP_075968842.1">
    <property type="nucleotide sequence ID" value="NZ_CP126026.1"/>
</dbReference>
<reference evidence="3 5" key="2">
    <citation type="submission" date="2024-07" db="EMBL/GenBank/DDBJ databases">
        <title>Genomic Encyclopedia of Type Strains, Phase V (KMG-V): Genome sequencing to study the core and pangenomes of soil and plant-associated prokaryotes.</title>
        <authorList>
            <person name="Whitman W."/>
        </authorList>
    </citation>
    <scope>NUCLEOTIDE SEQUENCE [LARGE SCALE GENOMIC DNA]</scope>
    <source>
        <strain evidence="3 5">USDA 415</strain>
    </source>
</reference>
<dbReference type="EMBL" id="JBGBZA010000002">
    <property type="protein sequence ID" value="MEY9318029.1"/>
    <property type="molecule type" value="Genomic_DNA"/>
</dbReference>
<comment type="caution">
    <text evidence="2">The sequence shown here is derived from an EMBL/GenBank/DDBJ whole genome shotgun (WGS) entry which is preliminary data.</text>
</comment>
<feature type="transmembrane region" description="Helical" evidence="1">
    <location>
        <begin position="86"/>
        <end position="111"/>
    </location>
</feature>
<keyword evidence="5" id="KW-1185">Reference proteome</keyword>
<feature type="transmembrane region" description="Helical" evidence="1">
    <location>
        <begin position="52"/>
        <end position="74"/>
    </location>
</feature>
<feature type="transmembrane region" description="Helical" evidence="1">
    <location>
        <begin position="131"/>
        <end position="148"/>
    </location>
</feature>
<evidence type="ECO:0000313" key="3">
    <source>
        <dbReference type="EMBL" id="MEY9318029.1"/>
    </source>
</evidence>
<keyword evidence="1" id="KW-0812">Transmembrane</keyword>
<keyword evidence="1" id="KW-1133">Transmembrane helix</keyword>
<feature type="transmembrane region" description="Helical" evidence="1">
    <location>
        <begin position="20"/>
        <end position="40"/>
    </location>
</feature>
<dbReference type="Proteomes" id="UP000673383">
    <property type="component" value="Unassembled WGS sequence"/>
</dbReference>
<dbReference type="Proteomes" id="UP001565471">
    <property type="component" value="Unassembled WGS sequence"/>
</dbReference>
<accession>A0A8I1YB53</accession>
<evidence type="ECO:0000256" key="1">
    <source>
        <dbReference type="SAM" id="Phobius"/>
    </source>
</evidence>
<protein>
    <submittedName>
        <fullName evidence="2">Membrane protein YdbS with pleckstrin-like domain</fullName>
    </submittedName>
</protein>
<keyword evidence="1" id="KW-0472">Membrane</keyword>
<gene>
    <name evidence="3" type="ORF">ABIF29_004828</name>
    <name evidence="2" type="ORF">JOH49_006275</name>
</gene>
<dbReference type="AlphaFoldDB" id="A0A8I1YB53"/>
<organism evidence="2 4">
    <name type="scientific">Bradyrhizobium elkanii</name>
    <dbReference type="NCBI Taxonomy" id="29448"/>
    <lineage>
        <taxon>Bacteria</taxon>
        <taxon>Pseudomonadati</taxon>
        <taxon>Pseudomonadota</taxon>
        <taxon>Alphaproteobacteria</taxon>
        <taxon>Hyphomicrobiales</taxon>
        <taxon>Nitrobacteraceae</taxon>
        <taxon>Bradyrhizobium</taxon>
    </lineage>
</organism>
<sequence length="176" mass="20253">MRDQQLAHIKEKGVAEARRLFWIVLYLWVLLGLFAVHRSIVLNQQDIFYHQGFAFINALVLAKIMFVAEAFNIAEDMKHRPLIYPIVYKSAVYTVILLSFHVVEDALMGLWRGKTLGESISSLGGGSPEEILVVALIMFVVLMPFFALREVGREIGDDKLYEQFFVRRTKYIPMQS</sequence>
<evidence type="ECO:0000313" key="5">
    <source>
        <dbReference type="Proteomes" id="UP001565471"/>
    </source>
</evidence>
<reference evidence="2" key="1">
    <citation type="submission" date="2021-02" db="EMBL/GenBank/DDBJ databases">
        <title>Genomic Encyclopedia of Type Strains, Phase IV (KMG-V): Genome sequencing to study the core and pangenomes of soil and plant-associated prokaryotes.</title>
        <authorList>
            <person name="Whitman W."/>
        </authorList>
    </citation>
    <scope>NUCLEOTIDE SEQUENCE</scope>
    <source>
        <strain evidence="2">USDA 406</strain>
    </source>
</reference>
<proteinExistence type="predicted"/>
<dbReference type="EMBL" id="JAFICZ010000001">
    <property type="protein sequence ID" value="MBP1296522.1"/>
    <property type="molecule type" value="Genomic_DNA"/>
</dbReference>
<evidence type="ECO:0000313" key="2">
    <source>
        <dbReference type="EMBL" id="MBP1296522.1"/>
    </source>
</evidence>